<proteinExistence type="predicted"/>
<reference evidence="1" key="1">
    <citation type="journal article" date="2020" name="Stud. Mycol.">
        <title>101 Dothideomycetes genomes: a test case for predicting lifestyles and emergence of pathogens.</title>
        <authorList>
            <person name="Haridas S."/>
            <person name="Albert R."/>
            <person name="Binder M."/>
            <person name="Bloem J."/>
            <person name="Labutti K."/>
            <person name="Salamov A."/>
            <person name="Andreopoulos B."/>
            <person name="Baker S."/>
            <person name="Barry K."/>
            <person name="Bills G."/>
            <person name="Bluhm B."/>
            <person name="Cannon C."/>
            <person name="Castanera R."/>
            <person name="Culley D."/>
            <person name="Daum C."/>
            <person name="Ezra D."/>
            <person name="Gonzalez J."/>
            <person name="Henrissat B."/>
            <person name="Kuo A."/>
            <person name="Liang C."/>
            <person name="Lipzen A."/>
            <person name="Lutzoni F."/>
            <person name="Magnuson J."/>
            <person name="Mondo S."/>
            <person name="Nolan M."/>
            <person name="Ohm R."/>
            <person name="Pangilinan J."/>
            <person name="Park H.-J."/>
            <person name="Ramirez L."/>
            <person name="Alfaro M."/>
            <person name="Sun H."/>
            <person name="Tritt A."/>
            <person name="Yoshinaga Y."/>
            <person name="Zwiers L.-H."/>
            <person name="Turgeon B."/>
            <person name="Goodwin S."/>
            <person name="Spatafora J."/>
            <person name="Crous P."/>
            <person name="Grigoriev I."/>
        </authorList>
    </citation>
    <scope>NUCLEOTIDE SEQUENCE</scope>
    <source>
        <strain evidence="1">ATCC 200398</strain>
    </source>
</reference>
<dbReference type="EMBL" id="MU003547">
    <property type="protein sequence ID" value="KAF2463759.1"/>
    <property type="molecule type" value="Genomic_DNA"/>
</dbReference>
<evidence type="ECO:0000313" key="2">
    <source>
        <dbReference type="Proteomes" id="UP000799755"/>
    </source>
</evidence>
<gene>
    <name evidence="1" type="ORF">BDR25DRAFT_383377</name>
</gene>
<evidence type="ECO:0000313" key="1">
    <source>
        <dbReference type="EMBL" id="KAF2463759.1"/>
    </source>
</evidence>
<name>A0ACB6Q9Y3_9PLEO</name>
<sequence>MSSPEALGGLGRKMNKDSIRGKSCRLPGAGLGVLDQDEDERRGSPIFGEVGNGVPIGLAESSVIYNNPCKAGQGTSHQHVVTDCLFSRLSGESGIYKTWETVCGNPQLWLRGGRLRSESRVSDVATWGWLRSEKLESRMRGFTHPVAVE</sequence>
<accession>A0ACB6Q9Y3</accession>
<keyword evidence="2" id="KW-1185">Reference proteome</keyword>
<protein>
    <submittedName>
        <fullName evidence="1">Uncharacterized protein</fullName>
    </submittedName>
</protein>
<comment type="caution">
    <text evidence="1">The sequence shown here is derived from an EMBL/GenBank/DDBJ whole genome shotgun (WGS) entry which is preliminary data.</text>
</comment>
<dbReference type="Proteomes" id="UP000799755">
    <property type="component" value="Unassembled WGS sequence"/>
</dbReference>
<organism evidence="1 2">
    <name type="scientific">Lindgomyces ingoldianus</name>
    <dbReference type="NCBI Taxonomy" id="673940"/>
    <lineage>
        <taxon>Eukaryota</taxon>
        <taxon>Fungi</taxon>
        <taxon>Dikarya</taxon>
        <taxon>Ascomycota</taxon>
        <taxon>Pezizomycotina</taxon>
        <taxon>Dothideomycetes</taxon>
        <taxon>Pleosporomycetidae</taxon>
        <taxon>Pleosporales</taxon>
        <taxon>Lindgomycetaceae</taxon>
        <taxon>Lindgomyces</taxon>
    </lineage>
</organism>